<dbReference type="EMBL" id="JBHSXS010000001">
    <property type="protein sequence ID" value="MFC6878716.1"/>
    <property type="molecule type" value="Genomic_DNA"/>
</dbReference>
<dbReference type="InterPro" id="IPR050966">
    <property type="entry name" value="Glutamyl_endopeptidase"/>
</dbReference>
<feature type="signal peptide" evidence="3">
    <location>
        <begin position="1"/>
        <end position="24"/>
    </location>
</feature>
<dbReference type="InterPro" id="IPR043504">
    <property type="entry name" value="Peptidase_S1_PA_chymotrypsin"/>
</dbReference>
<feature type="compositionally biased region" description="Basic and acidic residues" evidence="2">
    <location>
        <begin position="86"/>
        <end position="96"/>
    </location>
</feature>
<comment type="caution">
    <text evidence="4">The sequence shown here is derived from an EMBL/GenBank/DDBJ whole genome shotgun (WGS) entry which is preliminary data.</text>
</comment>
<name>A0ABW2CAF1_9ACTN</name>
<dbReference type="InterPro" id="IPR009003">
    <property type="entry name" value="Peptidase_S1_PA"/>
</dbReference>
<sequence>MKNAIKIQISLAVGTVLTAGSASAAVPPADAAPRNDPARPITVKARFTKDAHRLSPAPENDLSDYWTPERLRRAAANPADAPFTPNEHDHEHEAHGENAQATRIAARETQRSVPPKAPPSAIAGQPNGQATPANGEQEGKPAPASRTVGKVFFRNAKNKMDYSCSAAVVNSPSGNLLSTAGHCVHDSRKGDWHLNWTFAPDFAYGKQPFGLWKAEWLTSFAGWVEQERADYDVAFVKVAARGKSDLVRTVGGNGLETGMARKRHLTILGYPVLPPYPGDHQYFCTGDAAPEGPRLKMPCTLTTGVSGGPWLSRYETASGVGSVNGVAANTNLKNTTLWSPYFGEAVWNLYRRADPPRP</sequence>
<evidence type="ECO:0000313" key="4">
    <source>
        <dbReference type="EMBL" id="MFC6878716.1"/>
    </source>
</evidence>
<gene>
    <name evidence="4" type="ORF">ACFQKB_02935</name>
</gene>
<protein>
    <submittedName>
        <fullName evidence="4">Trypsin-like serine peptidase</fullName>
        <ecNumber evidence="4">3.4.21.-</ecNumber>
    </submittedName>
</protein>
<evidence type="ECO:0000256" key="3">
    <source>
        <dbReference type="SAM" id="SignalP"/>
    </source>
</evidence>
<keyword evidence="1 3" id="KW-0732">Signal</keyword>
<dbReference type="Gene3D" id="2.40.10.10">
    <property type="entry name" value="Trypsin-like serine proteases"/>
    <property type="match status" value="2"/>
</dbReference>
<organism evidence="4 5">
    <name type="scientific">Actinomadura yumaensis</name>
    <dbReference type="NCBI Taxonomy" id="111807"/>
    <lineage>
        <taxon>Bacteria</taxon>
        <taxon>Bacillati</taxon>
        <taxon>Actinomycetota</taxon>
        <taxon>Actinomycetes</taxon>
        <taxon>Streptosporangiales</taxon>
        <taxon>Thermomonosporaceae</taxon>
        <taxon>Actinomadura</taxon>
    </lineage>
</organism>
<dbReference type="PANTHER" id="PTHR15462:SF19">
    <property type="entry name" value="PEPTIDASE S1 DOMAIN-CONTAINING PROTEIN"/>
    <property type="match status" value="1"/>
</dbReference>
<keyword evidence="5" id="KW-1185">Reference proteome</keyword>
<dbReference type="PANTHER" id="PTHR15462">
    <property type="entry name" value="SERINE PROTEASE"/>
    <property type="match status" value="1"/>
</dbReference>
<evidence type="ECO:0000256" key="2">
    <source>
        <dbReference type="SAM" id="MobiDB-lite"/>
    </source>
</evidence>
<proteinExistence type="predicted"/>
<evidence type="ECO:0000256" key="1">
    <source>
        <dbReference type="ARBA" id="ARBA00022729"/>
    </source>
</evidence>
<feature type="region of interest" description="Disordered" evidence="2">
    <location>
        <begin position="79"/>
        <end position="146"/>
    </location>
</feature>
<dbReference type="RefSeq" id="WP_175249982.1">
    <property type="nucleotide sequence ID" value="NZ_JBHSXE010000001.1"/>
</dbReference>
<dbReference type="GO" id="GO:0016787">
    <property type="term" value="F:hydrolase activity"/>
    <property type="evidence" value="ECO:0007669"/>
    <property type="project" value="UniProtKB-KW"/>
</dbReference>
<keyword evidence="4" id="KW-0378">Hydrolase</keyword>
<feature type="chain" id="PRO_5046242961" evidence="3">
    <location>
        <begin position="25"/>
        <end position="358"/>
    </location>
</feature>
<dbReference type="SUPFAM" id="SSF50494">
    <property type="entry name" value="Trypsin-like serine proteases"/>
    <property type="match status" value="1"/>
</dbReference>
<dbReference type="Proteomes" id="UP001596380">
    <property type="component" value="Unassembled WGS sequence"/>
</dbReference>
<reference evidence="5" key="1">
    <citation type="journal article" date="2019" name="Int. J. Syst. Evol. Microbiol.">
        <title>The Global Catalogue of Microorganisms (GCM) 10K type strain sequencing project: providing services to taxonomists for standard genome sequencing and annotation.</title>
        <authorList>
            <consortium name="The Broad Institute Genomics Platform"/>
            <consortium name="The Broad Institute Genome Sequencing Center for Infectious Disease"/>
            <person name="Wu L."/>
            <person name="Ma J."/>
        </authorList>
    </citation>
    <scope>NUCLEOTIDE SEQUENCE [LARGE SCALE GENOMIC DNA]</scope>
    <source>
        <strain evidence="5">JCM 3369</strain>
    </source>
</reference>
<dbReference type="EC" id="3.4.21.-" evidence="4"/>
<accession>A0ABW2CAF1</accession>
<evidence type="ECO:0000313" key="5">
    <source>
        <dbReference type="Proteomes" id="UP001596380"/>
    </source>
</evidence>